<sequence>MKRRSAIEASAKHFNGTQKSHHQFVFDTKRHVRMIDRLYPDDVTEERRPLQTAIKQKSARDGRKRAKGGVEEARSLMGYDDEPLVSFTAHLVVG</sequence>
<evidence type="ECO:0000313" key="2">
    <source>
        <dbReference type="EMBL" id="CAG5013934.1"/>
    </source>
</evidence>
<name>A0A8S3XD80_PARAO</name>
<dbReference type="Proteomes" id="UP000691718">
    <property type="component" value="Unassembled WGS sequence"/>
</dbReference>
<feature type="region of interest" description="Disordered" evidence="1">
    <location>
        <begin position="47"/>
        <end position="70"/>
    </location>
</feature>
<reference evidence="2" key="1">
    <citation type="submission" date="2021-04" db="EMBL/GenBank/DDBJ databases">
        <authorList>
            <person name="Tunstrom K."/>
        </authorList>
    </citation>
    <scope>NUCLEOTIDE SEQUENCE</scope>
</reference>
<organism evidence="2 3">
    <name type="scientific">Parnassius apollo</name>
    <name type="common">Apollo butterfly</name>
    <name type="synonym">Papilio apollo</name>
    <dbReference type="NCBI Taxonomy" id="110799"/>
    <lineage>
        <taxon>Eukaryota</taxon>
        <taxon>Metazoa</taxon>
        <taxon>Ecdysozoa</taxon>
        <taxon>Arthropoda</taxon>
        <taxon>Hexapoda</taxon>
        <taxon>Insecta</taxon>
        <taxon>Pterygota</taxon>
        <taxon>Neoptera</taxon>
        <taxon>Endopterygota</taxon>
        <taxon>Lepidoptera</taxon>
        <taxon>Glossata</taxon>
        <taxon>Ditrysia</taxon>
        <taxon>Papilionoidea</taxon>
        <taxon>Papilionidae</taxon>
        <taxon>Parnassiinae</taxon>
        <taxon>Parnassini</taxon>
        <taxon>Parnassius</taxon>
        <taxon>Parnassius</taxon>
    </lineage>
</organism>
<dbReference type="AlphaFoldDB" id="A0A8S3XD80"/>
<gene>
    <name evidence="2" type="ORF">PAPOLLO_LOCUS16037</name>
</gene>
<dbReference type="EMBL" id="CAJQZP010001060">
    <property type="protein sequence ID" value="CAG5013934.1"/>
    <property type="molecule type" value="Genomic_DNA"/>
</dbReference>
<evidence type="ECO:0000313" key="3">
    <source>
        <dbReference type="Proteomes" id="UP000691718"/>
    </source>
</evidence>
<accession>A0A8S3XD80</accession>
<comment type="caution">
    <text evidence="2">The sequence shown here is derived from an EMBL/GenBank/DDBJ whole genome shotgun (WGS) entry which is preliminary data.</text>
</comment>
<feature type="region of interest" description="Disordered" evidence="1">
    <location>
        <begin position="1"/>
        <end position="22"/>
    </location>
</feature>
<keyword evidence="3" id="KW-1185">Reference proteome</keyword>
<protein>
    <submittedName>
        <fullName evidence="2">(apollo) hypothetical protein</fullName>
    </submittedName>
</protein>
<evidence type="ECO:0000256" key="1">
    <source>
        <dbReference type="SAM" id="MobiDB-lite"/>
    </source>
</evidence>
<proteinExistence type="predicted"/>